<dbReference type="AlphaFoldDB" id="A0A4Q7N9V6"/>
<evidence type="ECO:0000313" key="3">
    <source>
        <dbReference type="Proteomes" id="UP000292445"/>
    </source>
</evidence>
<dbReference type="InterPro" id="IPR011990">
    <property type="entry name" value="TPR-like_helical_dom_sf"/>
</dbReference>
<evidence type="ECO:0008006" key="4">
    <source>
        <dbReference type="Google" id="ProtNLM"/>
    </source>
</evidence>
<accession>A0A4Q7N9V6</accession>
<proteinExistence type="predicted"/>
<reference evidence="2 3" key="1">
    <citation type="submission" date="2019-02" db="EMBL/GenBank/DDBJ databases">
        <title>Genomic Encyclopedia of Type Strains, Phase IV (KMG-IV): sequencing the most valuable type-strain genomes for metagenomic binning, comparative biology and taxonomic classification.</title>
        <authorList>
            <person name="Goeker M."/>
        </authorList>
    </citation>
    <scope>NUCLEOTIDE SEQUENCE [LARGE SCALE GENOMIC DNA]</scope>
    <source>
        <strain evidence="2 3">K24</strain>
    </source>
</reference>
<dbReference type="EMBL" id="SGXC01000003">
    <property type="protein sequence ID" value="RZS78900.1"/>
    <property type="molecule type" value="Genomic_DNA"/>
</dbReference>
<dbReference type="OrthoDB" id="8663889at2"/>
<feature type="chain" id="PRO_5020307162" description="Sel1 repeat-containing protein" evidence="1">
    <location>
        <begin position="31"/>
        <end position="142"/>
    </location>
</feature>
<name>A0A4Q7N9V6_9BURK</name>
<sequence>MKRPHIFPRIACSPAPWLLAAAMLAPAAPAAPPLSEIATSEQFYQMALEARSEGDYGAMLMRLRQAATRGDLEAQEMLASVLLAGPALYGAGVKADPCEAMHWAHLALERGSATGRHQWMVLNGLRDVPRIRKDCRPPPIYR</sequence>
<keyword evidence="1" id="KW-0732">Signal</keyword>
<gene>
    <name evidence="2" type="ORF">EV675_5557</name>
</gene>
<comment type="caution">
    <text evidence="2">The sequence shown here is derived from an EMBL/GenBank/DDBJ whole genome shotgun (WGS) entry which is preliminary data.</text>
</comment>
<evidence type="ECO:0000313" key="2">
    <source>
        <dbReference type="EMBL" id="RZS78900.1"/>
    </source>
</evidence>
<dbReference type="Proteomes" id="UP000292445">
    <property type="component" value="Unassembled WGS sequence"/>
</dbReference>
<protein>
    <recommendedName>
        <fullName evidence="4">Sel1 repeat-containing protein</fullName>
    </recommendedName>
</protein>
<dbReference type="Gene3D" id="1.25.40.10">
    <property type="entry name" value="Tetratricopeptide repeat domain"/>
    <property type="match status" value="1"/>
</dbReference>
<dbReference type="RefSeq" id="WP_130361840.1">
    <property type="nucleotide sequence ID" value="NZ_SGXC01000003.1"/>
</dbReference>
<organism evidence="2 3">
    <name type="scientific">Pigmentiphaga kullae</name>
    <dbReference type="NCBI Taxonomy" id="151784"/>
    <lineage>
        <taxon>Bacteria</taxon>
        <taxon>Pseudomonadati</taxon>
        <taxon>Pseudomonadota</taxon>
        <taxon>Betaproteobacteria</taxon>
        <taxon>Burkholderiales</taxon>
        <taxon>Alcaligenaceae</taxon>
        <taxon>Pigmentiphaga</taxon>
    </lineage>
</organism>
<keyword evidence="3" id="KW-1185">Reference proteome</keyword>
<feature type="signal peptide" evidence="1">
    <location>
        <begin position="1"/>
        <end position="30"/>
    </location>
</feature>
<dbReference type="SUPFAM" id="SSF81901">
    <property type="entry name" value="HCP-like"/>
    <property type="match status" value="1"/>
</dbReference>
<evidence type="ECO:0000256" key="1">
    <source>
        <dbReference type="SAM" id="SignalP"/>
    </source>
</evidence>